<dbReference type="AlphaFoldDB" id="A0A0A9D457"/>
<organism evidence="1">
    <name type="scientific">Arundo donax</name>
    <name type="common">Giant reed</name>
    <name type="synonym">Donax arundinaceus</name>
    <dbReference type="NCBI Taxonomy" id="35708"/>
    <lineage>
        <taxon>Eukaryota</taxon>
        <taxon>Viridiplantae</taxon>
        <taxon>Streptophyta</taxon>
        <taxon>Embryophyta</taxon>
        <taxon>Tracheophyta</taxon>
        <taxon>Spermatophyta</taxon>
        <taxon>Magnoliopsida</taxon>
        <taxon>Liliopsida</taxon>
        <taxon>Poales</taxon>
        <taxon>Poaceae</taxon>
        <taxon>PACMAD clade</taxon>
        <taxon>Arundinoideae</taxon>
        <taxon>Arundineae</taxon>
        <taxon>Arundo</taxon>
    </lineage>
</organism>
<name>A0A0A9D457_ARUDO</name>
<sequence length="37" mass="4170">MLLLIHTCRSPSLKFPLILGFNSPEKILSSAKNCKRI</sequence>
<evidence type="ECO:0000313" key="1">
    <source>
        <dbReference type="EMBL" id="JAD83389.1"/>
    </source>
</evidence>
<accession>A0A0A9D457</accession>
<reference evidence="1" key="2">
    <citation type="journal article" date="2015" name="Data Brief">
        <title>Shoot transcriptome of the giant reed, Arundo donax.</title>
        <authorList>
            <person name="Barrero R.A."/>
            <person name="Guerrero F.D."/>
            <person name="Moolhuijzen P."/>
            <person name="Goolsby J.A."/>
            <person name="Tidwell J."/>
            <person name="Bellgard S.E."/>
            <person name="Bellgard M.I."/>
        </authorList>
    </citation>
    <scope>NUCLEOTIDE SEQUENCE</scope>
    <source>
        <tissue evidence="1">Shoot tissue taken approximately 20 cm above the soil surface</tissue>
    </source>
</reference>
<reference evidence="1" key="1">
    <citation type="submission" date="2014-09" db="EMBL/GenBank/DDBJ databases">
        <authorList>
            <person name="Magalhaes I.L.F."/>
            <person name="Oliveira U."/>
            <person name="Santos F.R."/>
            <person name="Vidigal T.H.D.A."/>
            <person name="Brescovit A.D."/>
            <person name="Santos A.J."/>
        </authorList>
    </citation>
    <scope>NUCLEOTIDE SEQUENCE</scope>
    <source>
        <tissue evidence="1">Shoot tissue taken approximately 20 cm above the soil surface</tissue>
    </source>
</reference>
<dbReference type="EMBL" id="GBRH01214506">
    <property type="protein sequence ID" value="JAD83389.1"/>
    <property type="molecule type" value="Transcribed_RNA"/>
</dbReference>
<proteinExistence type="predicted"/>
<protein>
    <submittedName>
        <fullName evidence="1">Uncharacterized protein</fullName>
    </submittedName>
</protein>